<name>A0A382V5B6_9ZZZZ</name>
<dbReference type="PANTHER" id="PTHR28141:SF1">
    <property type="entry name" value="2',3'-CYCLIC-NUCLEOTIDE 3'-PHOSPHODIESTERASE"/>
    <property type="match status" value="1"/>
</dbReference>
<gene>
    <name evidence="1" type="ORF">METZ01_LOCUS394537</name>
</gene>
<sequence>MSFYSIWLILEQDSRARYRDLIIRLSRKLKTPAFDPHCTLYGRLNLDIDKIKPIVSDLVSTKDQFSTSIKRIKTGKTKWKSLYLSLDNNENLSYLYGTCKNKFSYARRYTFDPHISLAYGVFDPETVHYATKNITIPEYLAFSGIAVVKTGNDISSWEIVFQRQFWNN</sequence>
<dbReference type="InterPro" id="IPR012386">
    <property type="entry name" value="Cyclic-nucl_3Pdiesterase"/>
</dbReference>
<dbReference type="SUPFAM" id="SSF55144">
    <property type="entry name" value="LigT-like"/>
    <property type="match status" value="1"/>
</dbReference>
<dbReference type="PANTHER" id="PTHR28141">
    <property type="entry name" value="2',3'-CYCLIC-NUCLEOTIDE 3'-PHOSPHODIESTERASE"/>
    <property type="match status" value="1"/>
</dbReference>
<proteinExistence type="predicted"/>
<accession>A0A382V5B6</accession>
<dbReference type="Gene3D" id="3.90.1140.10">
    <property type="entry name" value="Cyclic phosphodiesterase"/>
    <property type="match status" value="1"/>
</dbReference>
<dbReference type="EMBL" id="UINC01149299">
    <property type="protein sequence ID" value="SVD41683.1"/>
    <property type="molecule type" value="Genomic_DNA"/>
</dbReference>
<evidence type="ECO:0000313" key="1">
    <source>
        <dbReference type="EMBL" id="SVD41683.1"/>
    </source>
</evidence>
<organism evidence="1">
    <name type="scientific">marine metagenome</name>
    <dbReference type="NCBI Taxonomy" id="408172"/>
    <lineage>
        <taxon>unclassified sequences</taxon>
        <taxon>metagenomes</taxon>
        <taxon>ecological metagenomes</taxon>
    </lineage>
</organism>
<evidence type="ECO:0008006" key="2">
    <source>
        <dbReference type="Google" id="ProtNLM"/>
    </source>
</evidence>
<protein>
    <recommendedName>
        <fullName evidence="2">Cyclic phosphodiesterase-like protein</fullName>
    </recommendedName>
</protein>
<dbReference type="Pfam" id="PF07823">
    <property type="entry name" value="CPDase"/>
    <property type="match status" value="1"/>
</dbReference>
<dbReference type="GO" id="GO:0009187">
    <property type="term" value="P:cyclic nucleotide metabolic process"/>
    <property type="evidence" value="ECO:0007669"/>
    <property type="project" value="TreeGrafter"/>
</dbReference>
<dbReference type="InterPro" id="IPR009097">
    <property type="entry name" value="Cyclic_Pdiesterase"/>
</dbReference>
<dbReference type="GO" id="GO:0004113">
    <property type="term" value="F:2',3'-cyclic-nucleotide 3'-phosphodiesterase activity"/>
    <property type="evidence" value="ECO:0007669"/>
    <property type="project" value="TreeGrafter"/>
</dbReference>
<reference evidence="1" key="1">
    <citation type="submission" date="2018-05" db="EMBL/GenBank/DDBJ databases">
        <authorList>
            <person name="Lanie J.A."/>
            <person name="Ng W.-L."/>
            <person name="Kazmierczak K.M."/>
            <person name="Andrzejewski T.M."/>
            <person name="Davidsen T.M."/>
            <person name="Wayne K.J."/>
            <person name="Tettelin H."/>
            <person name="Glass J.I."/>
            <person name="Rusch D."/>
            <person name="Podicherti R."/>
            <person name="Tsui H.-C.T."/>
            <person name="Winkler M.E."/>
        </authorList>
    </citation>
    <scope>NUCLEOTIDE SEQUENCE</scope>
</reference>
<dbReference type="AlphaFoldDB" id="A0A382V5B6"/>